<proteinExistence type="predicted"/>
<keyword evidence="3" id="KW-0804">Transcription</keyword>
<evidence type="ECO:0000313" key="7">
    <source>
        <dbReference type="Proteomes" id="UP000606921"/>
    </source>
</evidence>
<keyword evidence="1" id="KW-0805">Transcription regulation</keyword>
<reference evidence="6 7" key="1">
    <citation type="submission" date="2020-11" db="EMBL/GenBank/DDBJ databases">
        <authorList>
            <person name="Lassalle F."/>
        </authorList>
    </citation>
    <scope>NUCLEOTIDE SEQUENCE [LARGE SCALE GENOMIC DNA]</scope>
    <source>
        <strain evidence="6 7">JC140</strain>
    </source>
</reference>
<gene>
    <name evidence="6" type="ORF">REJC140_03610</name>
</gene>
<dbReference type="Pfam" id="PF01614">
    <property type="entry name" value="IclR_C"/>
    <property type="match status" value="1"/>
</dbReference>
<comment type="caution">
    <text evidence="6">The sequence shown here is derived from an EMBL/GenBank/DDBJ whole genome shotgun (WGS) entry which is preliminary data.</text>
</comment>
<dbReference type="InterPro" id="IPR050707">
    <property type="entry name" value="HTH_MetabolicPath_Reg"/>
</dbReference>
<dbReference type="InterPro" id="IPR014757">
    <property type="entry name" value="Tscrpt_reg_IclR_C"/>
</dbReference>
<dbReference type="EMBL" id="CABFWF030000011">
    <property type="protein sequence ID" value="CAD7037038.1"/>
    <property type="molecule type" value="Genomic_DNA"/>
</dbReference>
<dbReference type="SUPFAM" id="SSF55781">
    <property type="entry name" value="GAF domain-like"/>
    <property type="match status" value="1"/>
</dbReference>
<evidence type="ECO:0000256" key="1">
    <source>
        <dbReference type="ARBA" id="ARBA00023015"/>
    </source>
</evidence>
<feature type="domain" description="HTH iclR-type" evidence="4">
    <location>
        <begin position="34"/>
        <end position="95"/>
    </location>
</feature>
<dbReference type="PROSITE" id="PS51077">
    <property type="entry name" value="HTH_ICLR"/>
    <property type="match status" value="1"/>
</dbReference>
<dbReference type="InterPro" id="IPR005471">
    <property type="entry name" value="Tscrpt_reg_IclR_N"/>
</dbReference>
<feature type="domain" description="IclR-ED" evidence="5">
    <location>
        <begin position="96"/>
        <end position="279"/>
    </location>
</feature>
<dbReference type="InterPro" id="IPR036388">
    <property type="entry name" value="WH-like_DNA-bd_sf"/>
</dbReference>
<evidence type="ECO:0000259" key="4">
    <source>
        <dbReference type="PROSITE" id="PS51077"/>
    </source>
</evidence>
<dbReference type="InterPro" id="IPR036390">
    <property type="entry name" value="WH_DNA-bd_sf"/>
</dbReference>
<dbReference type="PANTHER" id="PTHR30136:SF35">
    <property type="entry name" value="HTH-TYPE TRANSCRIPTIONAL REGULATOR RV1719"/>
    <property type="match status" value="1"/>
</dbReference>
<accession>A0ABN7JLF9</accession>
<dbReference type="SMART" id="SM00346">
    <property type="entry name" value="HTH_ICLR"/>
    <property type="match status" value="1"/>
</dbReference>
<dbReference type="Gene3D" id="1.10.10.10">
    <property type="entry name" value="Winged helix-like DNA-binding domain superfamily/Winged helix DNA-binding domain"/>
    <property type="match status" value="1"/>
</dbReference>
<dbReference type="InterPro" id="IPR029016">
    <property type="entry name" value="GAF-like_dom_sf"/>
</dbReference>
<dbReference type="Proteomes" id="UP000606921">
    <property type="component" value="Unassembled WGS sequence"/>
</dbReference>
<name>A0ABN7JLF9_9HYPH</name>
<dbReference type="PANTHER" id="PTHR30136">
    <property type="entry name" value="HELIX-TURN-HELIX TRANSCRIPTIONAL REGULATOR, ICLR FAMILY"/>
    <property type="match status" value="1"/>
</dbReference>
<evidence type="ECO:0000256" key="3">
    <source>
        <dbReference type="ARBA" id="ARBA00023163"/>
    </source>
</evidence>
<protein>
    <submittedName>
        <fullName evidence="6">IclR family transcriptional regulator</fullName>
    </submittedName>
</protein>
<evidence type="ECO:0000313" key="6">
    <source>
        <dbReference type="EMBL" id="CAD7037038.1"/>
    </source>
</evidence>
<sequence>MVLAHETSLLTVNTMNEHTAVSQGEAFSPAVQGTASFSKFMTVLQVIGDNPGKLDIAQLTAAVRFPRATTYRIAAGLVAEGLAMQNLDGTYSLGYRLIQLASKSWEASDIRNAARPFIEALRDAAKETVHLAVPSGNGMAYIDKLESPNAVRMMTRIGARVEFHSTSVGKAYLAALPEERSWQIIAGLELRPFTDFTFTDRDLFLEEIRKTRSRGYSYDHEENERDIRCFGSAIYDRSGEPVAGVSISIPLYRYNEDEHADYARLIQETAASITQSLAAVVK</sequence>
<dbReference type="PROSITE" id="PS51078">
    <property type="entry name" value="ICLR_ED"/>
    <property type="match status" value="1"/>
</dbReference>
<evidence type="ECO:0000256" key="2">
    <source>
        <dbReference type="ARBA" id="ARBA00023125"/>
    </source>
</evidence>
<organism evidence="6 7">
    <name type="scientific">Pseudorhizobium endolithicum</name>
    <dbReference type="NCBI Taxonomy" id="1191678"/>
    <lineage>
        <taxon>Bacteria</taxon>
        <taxon>Pseudomonadati</taxon>
        <taxon>Pseudomonadota</taxon>
        <taxon>Alphaproteobacteria</taxon>
        <taxon>Hyphomicrobiales</taxon>
        <taxon>Rhizobiaceae</taxon>
        <taxon>Rhizobium/Agrobacterium group</taxon>
        <taxon>Pseudorhizobium</taxon>
    </lineage>
</organism>
<keyword evidence="2" id="KW-0238">DNA-binding</keyword>
<dbReference type="Gene3D" id="3.30.450.40">
    <property type="match status" value="1"/>
</dbReference>
<dbReference type="SUPFAM" id="SSF46785">
    <property type="entry name" value="Winged helix' DNA-binding domain"/>
    <property type="match status" value="1"/>
</dbReference>
<dbReference type="Pfam" id="PF09339">
    <property type="entry name" value="HTH_IclR"/>
    <property type="match status" value="1"/>
</dbReference>
<evidence type="ECO:0000259" key="5">
    <source>
        <dbReference type="PROSITE" id="PS51078"/>
    </source>
</evidence>
<keyword evidence="7" id="KW-1185">Reference proteome</keyword>